<name>A0A0K0FAM8_STRVS</name>
<keyword evidence="6 8" id="KW-1133">Transmembrane helix</keyword>
<comment type="subcellular location">
    <subcellularLocation>
        <location evidence="1">Endoplasmic reticulum membrane</location>
        <topology evidence="1">Multi-pass membrane protein</topology>
    </subcellularLocation>
</comment>
<evidence type="ECO:0000256" key="4">
    <source>
        <dbReference type="ARBA" id="ARBA00022692"/>
    </source>
</evidence>
<evidence type="ECO:0000256" key="7">
    <source>
        <dbReference type="ARBA" id="ARBA00023136"/>
    </source>
</evidence>
<accession>A0A0K0FAM8</accession>
<evidence type="ECO:0000256" key="2">
    <source>
        <dbReference type="ARBA" id="ARBA00004687"/>
    </source>
</evidence>
<dbReference type="GO" id="GO:0005789">
    <property type="term" value="C:endoplasmic reticulum membrane"/>
    <property type="evidence" value="ECO:0007669"/>
    <property type="project" value="UniProtKB-SubCell"/>
</dbReference>
<keyword evidence="7 8" id="KW-0472">Membrane</keyword>
<sequence>MAITDLLVKIVKVWNISFLLCICFGSPFKGYYTETGILATYFTVVLIPLIVRTNFSISRIINILSTVKKNSINQSNILETRLAQFTFIGAWFGCFVIPLDWDQWWQAYPLPVLFGQIIGSAIGLIIGIIETKYQRVEIIPSKYL</sequence>
<keyword evidence="9" id="KW-1185">Reference proteome</keyword>
<keyword evidence="5" id="KW-0256">Endoplasmic reticulum</keyword>
<dbReference type="Proteomes" id="UP000035680">
    <property type="component" value="Unassembled WGS sequence"/>
</dbReference>
<keyword evidence="4 8" id="KW-0812">Transmembrane</keyword>
<proteinExistence type="predicted"/>
<evidence type="ECO:0000256" key="1">
    <source>
        <dbReference type="ARBA" id="ARBA00004477"/>
    </source>
</evidence>
<dbReference type="GO" id="GO:0006506">
    <property type="term" value="P:GPI anchor biosynthetic process"/>
    <property type="evidence" value="ECO:0007669"/>
    <property type="project" value="UniProtKB-UniPathway"/>
</dbReference>
<evidence type="ECO:0000256" key="8">
    <source>
        <dbReference type="SAM" id="Phobius"/>
    </source>
</evidence>
<dbReference type="UniPathway" id="UPA00196"/>
<dbReference type="InterPro" id="IPR009580">
    <property type="entry name" value="GPI_biosynthesis_protein_Pig-F"/>
</dbReference>
<feature type="transmembrane region" description="Helical" evidence="8">
    <location>
        <begin position="107"/>
        <end position="129"/>
    </location>
</feature>
<dbReference type="Pfam" id="PF06699">
    <property type="entry name" value="PIG-F"/>
    <property type="match status" value="1"/>
</dbReference>
<reference evidence="9" key="1">
    <citation type="submission" date="2014-07" db="EMBL/GenBank/DDBJ databases">
        <authorList>
            <person name="Martin A.A"/>
            <person name="De Silva N."/>
        </authorList>
    </citation>
    <scope>NUCLEOTIDE SEQUENCE</scope>
</reference>
<dbReference type="WBParaSite" id="SVE_0588300.1">
    <property type="protein sequence ID" value="SVE_0588300.1"/>
    <property type="gene ID" value="SVE_0588300"/>
</dbReference>
<feature type="transmembrane region" description="Helical" evidence="8">
    <location>
        <begin position="12"/>
        <end position="32"/>
    </location>
</feature>
<evidence type="ECO:0000256" key="6">
    <source>
        <dbReference type="ARBA" id="ARBA00022989"/>
    </source>
</evidence>
<reference evidence="10" key="2">
    <citation type="submission" date="2015-08" db="UniProtKB">
        <authorList>
            <consortium name="WormBaseParasite"/>
        </authorList>
    </citation>
    <scope>IDENTIFICATION</scope>
</reference>
<evidence type="ECO:0000256" key="5">
    <source>
        <dbReference type="ARBA" id="ARBA00022824"/>
    </source>
</evidence>
<organism evidence="9 10">
    <name type="scientific">Strongyloides venezuelensis</name>
    <name type="common">Threadworm</name>
    <dbReference type="NCBI Taxonomy" id="75913"/>
    <lineage>
        <taxon>Eukaryota</taxon>
        <taxon>Metazoa</taxon>
        <taxon>Ecdysozoa</taxon>
        <taxon>Nematoda</taxon>
        <taxon>Chromadorea</taxon>
        <taxon>Rhabditida</taxon>
        <taxon>Tylenchina</taxon>
        <taxon>Panagrolaimomorpha</taxon>
        <taxon>Strongyloidoidea</taxon>
        <taxon>Strongyloididae</taxon>
        <taxon>Strongyloides</taxon>
    </lineage>
</organism>
<feature type="transmembrane region" description="Helical" evidence="8">
    <location>
        <begin position="38"/>
        <end position="61"/>
    </location>
</feature>
<evidence type="ECO:0000313" key="10">
    <source>
        <dbReference type="WBParaSite" id="SVE_0588300.1"/>
    </source>
</evidence>
<feature type="transmembrane region" description="Helical" evidence="8">
    <location>
        <begin position="82"/>
        <end position="101"/>
    </location>
</feature>
<evidence type="ECO:0000256" key="3">
    <source>
        <dbReference type="ARBA" id="ARBA00022502"/>
    </source>
</evidence>
<dbReference type="AlphaFoldDB" id="A0A0K0FAM8"/>
<keyword evidence="3" id="KW-0337">GPI-anchor biosynthesis</keyword>
<dbReference type="STRING" id="75913.A0A0K0FAM8"/>
<comment type="pathway">
    <text evidence="2">Glycolipid biosynthesis; glycosylphosphatidylinositol-anchor biosynthesis.</text>
</comment>
<evidence type="ECO:0000313" key="9">
    <source>
        <dbReference type="Proteomes" id="UP000035680"/>
    </source>
</evidence>
<protein>
    <submittedName>
        <fullName evidence="10">Glycosylphosphatidylinositol anchor biosynthesis protein 11</fullName>
    </submittedName>
</protein>